<comment type="similarity">
    <text evidence="6">Belongs to the LDH/MDH superfamily. MDH type 3 family.</text>
</comment>
<dbReference type="EC" id="1.1.1.37" evidence="6"/>
<evidence type="ECO:0000256" key="9">
    <source>
        <dbReference type="PIRSR" id="PIRSR000102-3"/>
    </source>
</evidence>
<dbReference type="Gene3D" id="3.90.110.10">
    <property type="entry name" value="Lactate dehydrogenase/glycoside hydrolase, family 4, C-terminal"/>
    <property type="match status" value="1"/>
</dbReference>
<dbReference type="InterPro" id="IPR011275">
    <property type="entry name" value="Malate_DH_type3"/>
</dbReference>
<evidence type="ECO:0000313" key="13">
    <source>
        <dbReference type="Proteomes" id="UP000520814"/>
    </source>
</evidence>
<feature type="active site" description="Proton acceptor" evidence="6 7">
    <location>
        <position position="175"/>
    </location>
</feature>
<dbReference type="Gene3D" id="3.40.50.720">
    <property type="entry name" value="NAD(P)-binding Rossmann-like Domain"/>
    <property type="match status" value="1"/>
</dbReference>
<dbReference type="SUPFAM" id="SSF51735">
    <property type="entry name" value="NAD(P)-binding Rossmann-fold domains"/>
    <property type="match status" value="1"/>
</dbReference>
<comment type="catalytic activity">
    <reaction evidence="6">
        <text>(S)-malate + NAD(+) = oxaloacetate + NADH + H(+)</text>
        <dbReference type="Rhea" id="RHEA:21432"/>
        <dbReference type="ChEBI" id="CHEBI:15378"/>
        <dbReference type="ChEBI" id="CHEBI:15589"/>
        <dbReference type="ChEBI" id="CHEBI:16452"/>
        <dbReference type="ChEBI" id="CHEBI:57540"/>
        <dbReference type="ChEBI" id="CHEBI:57945"/>
        <dbReference type="EC" id="1.1.1.37"/>
    </reaction>
</comment>
<evidence type="ECO:0000256" key="1">
    <source>
        <dbReference type="ARBA" id="ARBA00006054"/>
    </source>
</evidence>
<proteinExistence type="inferred from homology"/>
<feature type="binding site" evidence="6 8">
    <location>
        <position position="88"/>
    </location>
    <ligand>
        <name>substrate</name>
    </ligand>
</feature>
<feature type="binding site" evidence="6 8">
    <location>
        <position position="151"/>
    </location>
    <ligand>
        <name>substrate</name>
    </ligand>
</feature>
<evidence type="ECO:0000256" key="5">
    <source>
        <dbReference type="ARBA" id="ARBA00049258"/>
    </source>
</evidence>
<dbReference type="InterPro" id="IPR022383">
    <property type="entry name" value="Lactate/malate_DH_C"/>
</dbReference>
<protein>
    <recommendedName>
        <fullName evidence="6">Malate dehydrogenase</fullName>
        <ecNumber evidence="6">1.1.1.37</ecNumber>
    </recommendedName>
</protein>
<dbReference type="SUPFAM" id="SSF56327">
    <property type="entry name" value="LDH C-terminal domain-like"/>
    <property type="match status" value="1"/>
</dbReference>
<dbReference type="FunFam" id="3.90.110.10:FF:000004">
    <property type="entry name" value="Malate dehydrogenase"/>
    <property type="match status" value="1"/>
</dbReference>
<dbReference type="Proteomes" id="UP000520814">
    <property type="component" value="Unassembled WGS sequence"/>
</dbReference>
<dbReference type="PANTHER" id="PTHR43128">
    <property type="entry name" value="L-2-HYDROXYCARBOXYLATE DEHYDROGENASE (NAD(P)(+))"/>
    <property type="match status" value="1"/>
</dbReference>
<dbReference type="InterPro" id="IPR001236">
    <property type="entry name" value="Lactate/malate_DH_N"/>
</dbReference>
<dbReference type="PRINTS" id="PR00086">
    <property type="entry name" value="LLDHDRGNASE"/>
</dbReference>
<dbReference type="InterPro" id="IPR036291">
    <property type="entry name" value="NAD(P)-bd_dom_sf"/>
</dbReference>
<comment type="catalytic activity">
    <reaction evidence="5">
        <text>(S)-lactate + NAD(+) = pyruvate + NADH + H(+)</text>
        <dbReference type="Rhea" id="RHEA:23444"/>
        <dbReference type="ChEBI" id="CHEBI:15361"/>
        <dbReference type="ChEBI" id="CHEBI:15378"/>
        <dbReference type="ChEBI" id="CHEBI:16651"/>
        <dbReference type="ChEBI" id="CHEBI:57540"/>
        <dbReference type="ChEBI" id="CHEBI:57945"/>
        <dbReference type="EC" id="1.1.1.27"/>
    </reaction>
</comment>
<accession>A0A7W9SR25</accession>
<feature type="domain" description="Lactate/malate dehydrogenase C-terminal" evidence="11">
    <location>
        <begin position="147"/>
        <end position="302"/>
    </location>
</feature>
<reference evidence="12 13" key="1">
    <citation type="submission" date="2020-08" db="EMBL/GenBank/DDBJ databases">
        <title>Genomic Encyclopedia of Type Strains, Phase IV (KMG-IV): sequencing the most valuable type-strain genomes for metagenomic binning, comparative biology and taxonomic classification.</title>
        <authorList>
            <person name="Goeker M."/>
        </authorList>
    </citation>
    <scope>NUCLEOTIDE SEQUENCE [LARGE SCALE GENOMIC DNA]</scope>
    <source>
        <strain evidence="12 13">DSM 23562</strain>
    </source>
</reference>
<evidence type="ECO:0000259" key="10">
    <source>
        <dbReference type="Pfam" id="PF00056"/>
    </source>
</evidence>
<comment type="similarity">
    <text evidence="1">Belongs to the LDH/MDH superfamily. LDH family.</text>
</comment>
<feature type="binding site" evidence="6 9">
    <location>
        <position position="33"/>
    </location>
    <ligand>
        <name>NAD(+)</name>
        <dbReference type="ChEBI" id="CHEBI:57540"/>
    </ligand>
</feature>
<name>A0A7W9SR25_ARMRO</name>
<dbReference type="CDD" id="cd01339">
    <property type="entry name" value="LDH-like_MDH"/>
    <property type="match status" value="1"/>
</dbReference>
<evidence type="ECO:0000256" key="2">
    <source>
        <dbReference type="ARBA" id="ARBA00022532"/>
    </source>
</evidence>
<dbReference type="PIRSF" id="PIRSF000102">
    <property type="entry name" value="Lac_mal_DH"/>
    <property type="match status" value="1"/>
</dbReference>
<keyword evidence="3 6" id="KW-0560">Oxidoreductase</keyword>
<feature type="domain" description="Lactate/malate dehydrogenase N-terminal" evidence="10">
    <location>
        <begin position="4"/>
        <end position="142"/>
    </location>
</feature>
<dbReference type="PANTHER" id="PTHR43128:SF16">
    <property type="entry name" value="L-LACTATE DEHYDROGENASE"/>
    <property type="match status" value="1"/>
</dbReference>
<evidence type="ECO:0000256" key="7">
    <source>
        <dbReference type="PIRSR" id="PIRSR000102-1"/>
    </source>
</evidence>
<feature type="binding site" evidence="6 8">
    <location>
        <position position="82"/>
    </location>
    <ligand>
        <name>substrate</name>
    </ligand>
</feature>
<dbReference type="AlphaFoldDB" id="A0A7W9SR25"/>
<dbReference type="FunFam" id="3.40.50.720:FF:000018">
    <property type="entry name" value="Malate dehydrogenase"/>
    <property type="match status" value="1"/>
</dbReference>
<dbReference type="NCBIfam" id="NF004863">
    <property type="entry name" value="PRK06223.1"/>
    <property type="match status" value="1"/>
</dbReference>
<feature type="binding site" evidence="6 8">
    <location>
        <position position="120"/>
    </location>
    <ligand>
        <name>substrate</name>
    </ligand>
</feature>
<keyword evidence="13" id="KW-1185">Reference proteome</keyword>
<comment type="caution">
    <text evidence="12">The sequence shown here is derived from an EMBL/GenBank/DDBJ whole genome shotgun (WGS) entry which is preliminary data.</text>
</comment>
<evidence type="ECO:0000313" key="12">
    <source>
        <dbReference type="EMBL" id="MBB6051260.1"/>
    </source>
</evidence>
<feature type="binding site" evidence="6 9">
    <location>
        <begin position="9"/>
        <end position="14"/>
    </location>
    <ligand>
        <name>NAD(+)</name>
        <dbReference type="ChEBI" id="CHEBI:57540"/>
    </ligand>
</feature>
<dbReference type="InterPro" id="IPR001557">
    <property type="entry name" value="L-lactate/malate_DH"/>
</dbReference>
<evidence type="ECO:0000256" key="6">
    <source>
        <dbReference type="HAMAP-Rule" id="MF_00487"/>
    </source>
</evidence>
<gene>
    <name evidence="6" type="primary">mdh</name>
    <name evidence="12" type="ORF">HNQ39_003070</name>
</gene>
<keyword evidence="2 6" id="KW-0816">Tricarboxylic acid cycle</keyword>
<dbReference type="GO" id="GO:0004459">
    <property type="term" value="F:L-lactate dehydrogenase (NAD+) activity"/>
    <property type="evidence" value="ECO:0007669"/>
    <property type="project" value="UniProtKB-EC"/>
</dbReference>
<dbReference type="Pfam" id="PF00056">
    <property type="entry name" value="Ldh_1_N"/>
    <property type="match status" value="1"/>
</dbReference>
<keyword evidence="4 6" id="KW-0520">NAD</keyword>
<organism evidence="12 13">
    <name type="scientific">Armatimonas rosea</name>
    <dbReference type="NCBI Taxonomy" id="685828"/>
    <lineage>
        <taxon>Bacteria</taxon>
        <taxon>Bacillati</taxon>
        <taxon>Armatimonadota</taxon>
        <taxon>Armatimonadia</taxon>
        <taxon>Armatimonadales</taxon>
        <taxon>Armatimonadaceae</taxon>
        <taxon>Armatimonas</taxon>
    </lineage>
</organism>
<evidence type="ECO:0000256" key="3">
    <source>
        <dbReference type="ARBA" id="ARBA00023002"/>
    </source>
</evidence>
<evidence type="ECO:0000259" key="11">
    <source>
        <dbReference type="Pfam" id="PF02866"/>
    </source>
</evidence>
<dbReference type="EMBL" id="JACHGW010000003">
    <property type="protein sequence ID" value="MBB6051260.1"/>
    <property type="molecule type" value="Genomic_DNA"/>
</dbReference>
<dbReference type="GO" id="GO:0030060">
    <property type="term" value="F:L-malate dehydrogenase (NAD+) activity"/>
    <property type="evidence" value="ECO:0007669"/>
    <property type="project" value="UniProtKB-UniRule"/>
</dbReference>
<feature type="binding site" evidence="6 9">
    <location>
        <begin position="118"/>
        <end position="120"/>
    </location>
    <ligand>
        <name>NAD(+)</name>
        <dbReference type="ChEBI" id="CHEBI:57540"/>
    </ligand>
</feature>
<comment type="function">
    <text evidence="6">Catalyzes the reversible oxidation of malate to oxaloacetate.</text>
</comment>
<feature type="binding site" evidence="6 9">
    <location>
        <position position="95"/>
    </location>
    <ligand>
        <name>NAD(+)</name>
        <dbReference type="ChEBI" id="CHEBI:57540"/>
    </ligand>
</feature>
<dbReference type="Pfam" id="PF02866">
    <property type="entry name" value="Ldh_1_C"/>
    <property type="match status" value="1"/>
</dbReference>
<dbReference type="InterPro" id="IPR015955">
    <property type="entry name" value="Lactate_DH/Glyco_Ohase_4_C"/>
</dbReference>
<evidence type="ECO:0000256" key="4">
    <source>
        <dbReference type="ARBA" id="ARBA00023027"/>
    </source>
</evidence>
<dbReference type="RefSeq" id="WP_184197893.1">
    <property type="nucleotide sequence ID" value="NZ_JACHGW010000003.1"/>
</dbReference>
<dbReference type="NCBIfam" id="TIGR01763">
    <property type="entry name" value="MalateDH_bact"/>
    <property type="match status" value="1"/>
</dbReference>
<evidence type="ECO:0000256" key="8">
    <source>
        <dbReference type="PIRSR" id="PIRSR000102-2"/>
    </source>
</evidence>
<dbReference type="GO" id="GO:0006089">
    <property type="term" value="P:lactate metabolic process"/>
    <property type="evidence" value="ECO:0007669"/>
    <property type="project" value="TreeGrafter"/>
</dbReference>
<dbReference type="HAMAP" id="MF_00487">
    <property type="entry name" value="Malate_dehydrog_3"/>
    <property type="match status" value="1"/>
</dbReference>
<sequence length="314" mass="33117">MRKKVSIIGAGFVGSTCAHWIASKELADVVLIDIFGGVAKGKALDLLQAGPVEGYDLDITGGDDFAAMEGSDIVILTSGAPRKPGMTREDLVAVNAEITASNVEKIKQYAPNSIILIVNNPMDTMATLAWKVSGFPKNRVIGQGGVLDTARYRTFLAKEIGCSVEDIQAMLLGGHGDEMVPLPSYTTVAGIPVTHFIPEDKLSAIVERAKKGGAEIVALLEKGSAYYAPAAATVEMVEAILKDKKRILPCSCLLEGEYGVSGTFFGVPTLLGAGGIEKIIEVPLTDEEKAGVAKSAALVRSSCDVLQEKYNIFG</sequence>
<dbReference type="GO" id="GO:0006099">
    <property type="term" value="P:tricarboxylic acid cycle"/>
    <property type="evidence" value="ECO:0007669"/>
    <property type="project" value="UniProtKB-UniRule"/>
</dbReference>